<name>A0ABU7DLV3_9TELE</name>
<feature type="transmembrane region" description="Helical" evidence="1">
    <location>
        <begin position="34"/>
        <end position="59"/>
    </location>
</feature>
<proteinExistence type="predicted"/>
<keyword evidence="1" id="KW-1133">Transmembrane helix</keyword>
<sequence length="115" mass="13252">MQPFQWCNGCLCGLSFHRSEHYCSMTSDIYHLPLNIYVIVLGIGLFVFMLSLIFCCYLFRLKQQGTREQFSYNEVRRSDICHSGGTCNTGILKDVINTGRFTVSHTGTLYTTLYR</sequence>
<comment type="caution">
    <text evidence="2">The sequence shown here is derived from an EMBL/GenBank/DDBJ whole genome shotgun (WGS) entry which is preliminary data.</text>
</comment>
<keyword evidence="1" id="KW-0812">Transmembrane</keyword>
<organism evidence="2 3">
    <name type="scientific">Characodon lateralis</name>
    <dbReference type="NCBI Taxonomy" id="208331"/>
    <lineage>
        <taxon>Eukaryota</taxon>
        <taxon>Metazoa</taxon>
        <taxon>Chordata</taxon>
        <taxon>Craniata</taxon>
        <taxon>Vertebrata</taxon>
        <taxon>Euteleostomi</taxon>
        <taxon>Actinopterygii</taxon>
        <taxon>Neopterygii</taxon>
        <taxon>Teleostei</taxon>
        <taxon>Neoteleostei</taxon>
        <taxon>Acanthomorphata</taxon>
        <taxon>Ovalentaria</taxon>
        <taxon>Atherinomorphae</taxon>
        <taxon>Cyprinodontiformes</taxon>
        <taxon>Goodeidae</taxon>
        <taxon>Characodon</taxon>
    </lineage>
</organism>
<evidence type="ECO:0000256" key="1">
    <source>
        <dbReference type="SAM" id="Phobius"/>
    </source>
</evidence>
<accession>A0ABU7DLV3</accession>
<reference evidence="2 3" key="1">
    <citation type="submission" date="2021-06" db="EMBL/GenBank/DDBJ databases">
        <authorList>
            <person name="Palmer J.M."/>
        </authorList>
    </citation>
    <scope>NUCLEOTIDE SEQUENCE [LARGE SCALE GENOMIC DNA]</scope>
    <source>
        <strain evidence="2 3">CL_MEX2019</strain>
        <tissue evidence="2">Muscle</tissue>
    </source>
</reference>
<keyword evidence="3" id="KW-1185">Reference proteome</keyword>
<keyword evidence="1" id="KW-0472">Membrane</keyword>
<evidence type="ECO:0000313" key="2">
    <source>
        <dbReference type="EMBL" id="MED6274734.1"/>
    </source>
</evidence>
<dbReference type="Proteomes" id="UP001352852">
    <property type="component" value="Unassembled WGS sequence"/>
</dbReference>
<gene>
    <name evidence="2" type="ORF">CHARACLAT_019383</name>
</gene>
<evidence type="ECO:0000313" key="3">
    <source>
        <dbReference type="Proteomes" id="UP001352852"/>
    </source>
</evidence>
<protein>
    <submittedName>
        <fullName evidence="2">Uncharacterized protein</fullName>
    </submittedName>
</protein>
<dbReference type="EMBL" id="JAHUTJ010026348">
    <property type="protein sequence ID" value="MED6274734.1"/>
    <property type="molecule type" value="Genomic_DNA"/>
</dbReference>